<feature type="transmembrane region" description="Helical" evidence="11">
    <location>
        <begin position="20"/>
        <end position="38"/>
    </location>
</feature>
<evidence type="ECO:0000256" key="1">
    <source>
        <dbReference type="ARBA" id="ARBA00004127"/>
    </source>
</evidence>
<keyword evidence="4 11" id="KW-0812">Transmembrane</keyword>
<evidence type="ECO:0000256" key="9">
    <source>
        <dbReference type="PIRSR" id="PIRSR605150-2"/>
    </source>
</evidence>
<feature type="transmembrane region" description="Helical" evidence="11">
    <location>
        <begin position="58"/>
        <end position="77"/>
    </location>
</feature>
<dbReference type="GO" id="GO:0030244">
    <property type="term" value="P:cellulose biosynthetic process"/>
    <property type="evidence" value="ECO:0007669"/>
    <property type="project" value="InterPro"/>
</dbReference>
<dbReference type="PANTHER" id="PTHR13301">
    <property type="entry name" value="X-BOX TRANSCRIPTION FACTOR-RELATED"/>
    <property type="match status" value="1"/>
</dbReference>
<dbReference type="InterPro" id="IPR029044">
    <property type="entry name" value="Nucleotide-diphossugar_trans"/>
</dbReference>
<dbReference type="Gene3D" id="3.90.550.10">
    <property type="entry name" value="Spore Coat Polysaccharide Biosynthesis Protein SpsA, Chain A"/>
    <property type="match status" value="2"/>
</dbReference>
<feature type="binding site" evidence="10">
    <location>
        <position position="298"/>
    </location>
    <ligand>
        <name>Mn(2+)</name>
        <dbReference type="ChEBI" id="CHEBI:29035"/>
    </ligand>
</feature>
<organism evidence="12 13">
    <name type="scientific">Aristolochia fimbriata</name>
    <name type="common">White veined hardy Dutchman's pipe vine</name>
    <dbReference type="NCBI Taxonomy" id="158543"/>
    <lineage>
        <taxon>Eukaryota</taxon>
        <taxon>Viridiplantae</taxon>
        <taxon>Streptophyta</taxon>
        <taxon>Embryophyta</taxon>
        <taxon>Tracheophyta</taxon>
        <taxon>Spermatophyta</taxon>
        <taxon>Magnoliopsida</taxon>
        <taxon>Magnoliidae</taxon>
        <taxon>Piperales</taxon>
        <taxon>Aristolochiaceae</taxon>
        <taxon>Aristolochia</taxon>
    </lineage>
</organism>
<evidence type="ECO:0000256" key="10">
    <source>
        <dbReference type="PIRSR" id="PIRSR605150-3"/>
    </source>
</evidence>
<feature type="transmembrane region" description="Helical" evidence="11">
    <location>
        <begin position="697"/>
        <end position="720"/>
    </location>
</feature>
<evidence type="ECO:0000313" key="13">
    <source>
        <dbReference type="Proteomes" id="UP000825729"/>
    </source>
</evidence>
<dbReference type="GO" id="GO:0016020">
    <property type="term" value="C:membrane"/>
    <property type="evidence" value="ECO:0007669"/>
    <property type="project" value="InterPro"/>
</dbReference>
<protein>
    <recommendedName>
        <fullName evidence="14">Cellulose synthase-like protein G2</fullName>
    </recommendedName>
</protein>
<comment type="subcellular location">
    <subcellularLocation>
        <location evidence="1">Endomembrane system</location>
        <topology evidence="1">Multi-pass membrane protein</topology>
    </subcellularLocation>
</comment>
<dbReference type="GO" id="GO:0016760">
    <property type="term" value="F:cellulose synthase (UDP-forming) activity"/>
    <property type="evidence" value="ECO:0007669"/>
    <property type="project" value="InterPro"/>
</dbReference>
<feature type="active site" evidence="8">
    <location>
        <position position="144"/>
    </location>
</feature>
<keyword evidence="6 11" id="KW-0472">Membrane</keyword>
<proteinExistence type="predicted"/>
<feature type="binding site" evidence="9">
    <location>
        <position position="114"/>
    </location>
    <ligand>
        <name>UDP-alpha-D-glucose</name>
        <dbReference type="ChEBI" id="CHEBI:58885"/>
    </ligand>
</feature>
<gene>
    <name evidence="12" type="ORF">H6P81_012602</name>
</gene>
<feature type="transmembrane region" description="Helical" evidence="11">
    <location>
        <begin position="576"/>
        <end position="605"/>
    </location>
</feature>
<feature type="transmembrane region" description="Helical" evidence="11">
    <location>
        <begin position="536"/>
        <end position="556"/>
    </location>
</feature>
<evidence type="ECO:0000256" key="2">
    <source>
        <dbReference type="ARBA" id="ARBA00022676"/>
    </source>
</evidence>
<evidence type="ECO:0000256" key="11">
    <source>
        <dbReference type="SAM" id="Phobius"/>
    </source>
</evidence>
<comment type="caution">
    <text evidence="12">The sequence shown here is derived from an EMBL/GenBank/DDBJ whole genome shotgun (WGS) entry which is preliminary data.</text>
</comment>
<evidence type="ECO:0000256" key="6">
    <source>
        <dbReference type="ARBA" id="ARBA00023136"/>
    </source>
</evidence>
<feature type="binding site" evidence="9">
    <location>
        <position position="115"/>
    </location>
    <ligand>
        <name>UDP-alpha-D-glucose</name>
        <dbReference type="ChEBI" id="CHEBI:58885"/>
    </ligand>
</feature>
<dbReference type="InterPro" id="IPR005150">
    <property type="entry name" value="Cellulose_synth"/>
</dbReference>
<accession>A0AAV7ECV0</accession>
<feature type="transmembrane region" description="Helical" evidence="11">
    <location>
        <begin position="732"/>
        <end position="750"/>
    </location>
</feature>
<feature type="binding site" evidence="9">
    <location>
        <position position="144"/>
    </location>
    <ligand>
        <name>UDP-alpha-D-glucose</name>
        <dbReference type="ChEBI" id="CHEBI:58885"/>
    </ligand>
</feature>
<feature type="transmembrane region" description="Helical" evidence="11">
    <location>
        <begin position="665"/>
        <end position="685"/>
    </location>
</feature>
<evidence type="ECO:0000256" key="5">
    <source>
        <dbReference type="ARBA" id="ARBA00022989"/>
    </source>
</evidence>
<keyword evidence="5 11" id="KW-1133">Transmembrane helix</keyword>
<keyword evidence="13" id="KW-1185">Reference proteome</keyword>
<dbReference type="AlphaFoldDB" id="A0AAV7ECV0"/>
<evidence type="ECO:0008006" key="14">
    <source>
        <dbReference type="Google" id="ProtNLM"/>
    </source>
</evidence>
<reference evidence="12 13" key="1">
    <citation type="submission" date="2021-07" db="EMBL/GenBank/DDBJ databases">
        <title>The Aristolochia fimbriata genome: insights into angiosperm evolution, floral development and chemical biosynthesis.</title>
        <authorList>
            <person name="Jiao Y."/>
        </authorList>
    </citation>
    <scope>NUCLEOTIDE SEQUENCE [LARGE SCALE GENOMIC DNA]</scope>
    <source>
        <strain evidence="12">IBCAS-2021</strain>
        <tissue evidence="12">Leaf</tissue>
    </source>
</reference>
<evidence type="ECO:0000256" key="7">
    <source>
        <dbReference type="ARBA" id="ARBA00023316"/>
    </source>
</evidence>
<evidence type="ECO:0000256" key="4">
    <source>
        <dbReference type="ARBA" id="ARBA00022692"/>
    </source>
</evidence>
<name>A0AAV7ECV0_ARIFI</name>
<dbReference type="GO" id="GO:0071555">
    <property type="term" value="P:cell wall organization"/>
    <property type="evidence" value="ECO:0007669"/>
    <property type="project" value="UniProtKB-KW"/>
</dbReference>
<feature type="binding site" evidence="10">
    <location>
        <position position="274"/>
    </location>
    <ligand>
        <name>Mn(2+)</name>
        <dbReference type="ChEBI" id="CHEBI:29035"/>
    </ligand>
</feature>
<dbReference type="EMBL" id="JAINDJ010000005">
    <property type="protein sequence ID" value="KAG9446474.1"/>
    <property type="molecule type" value="Genomic_DNA"/>
</dbReference>
<keyword evidence="3" id="KW-0808">Transferase</keyword>
<evidence type="ECO:0000256" key="8">
    <source>
        <dbReference type="PIRSR" id="PIRSR605150-1"/>
    </source>
</evidence>
<feature type="active site" evidence="8">
    <location>
        <position position="465"/>
    </location>
</feature>
<dbReference type="GO" id="GO:0012505">
    <property type="term" value="C:endomembrane system"/>
    <property type="evidence" value="ECO:0007669"/>
    <property type="project" value="UniProtKB-SubCell"/>
</dbReference>
<dbReference type="SUPFAM" id="SSF53448">
    <property type="entry name" value="Nucleotide-diphospho-sugar transferases"/>
    <property type="match status" value="1"/>
</dbReference>
<dbReference type="Proteomes" id="UP000825729">
    <property type="component" value="Unassembled WGS sequence"/>
</dbReference>
<keyword evidence="2" id="KW-0328">Glycosyltransferase</keyword>
<evidence type="ECO:0000313" key="12">
    <source>
        <dbReference type="EMBL" id="KAG9446474.1"/>
    </source>
</evidence>
<evidence type="ECO:0000256" key="3">
    <source>
        <dbReference type="ARBA" id="ARBA00022679"/>
    </source>
</evidence>
<sequence>MTMEEEAPLHELRVEQPRMALNRAYTLFHSSLLLALLYHRATSLFFPSDEYPRLAVVLARATLFAAEVMGALLWVLAQGFRWRPVARTVFPDRLPPDNELPPIDVFICTADPEKEPPADVMNTVISAMSLDYPPEKLRVYLSDDAGSSLTQFALKEAFYFARSWLGYCNKNRVMTRAPEAYFSSCLHGDGELHGSALMEKEKMKLMYEDFKQRIKRAEVDYKLKDHKYSTKEHTSSIQLIHEEATDLTEEEKAKMPSLVYVAREKRRGIPHHFKAGALNVLLRVSGILSNAPYVLVLDCDMYCNGPNSARQAMCFHLDPKMSHNLAFVQFPQAMHNVSPSDIYDGSMKWTFELLWKGLDGVGGPILSGTCFYLKRKVVHDTKNIYNKGEFLSTACDMLQLRQRIGPSHPLMGAMKQSSTENSITDILSKGSVLIQEAHNVASCSYEKETQWGKEVGFLYDSVVEDYFTGFNLHCGGLQSAFCVPARTQFLGSAPINMTDCLLQSKRWSSGLLQVAFSRYCPLIYGTWKMSIPLRMCYAYTAFLPLSSLFLLCYALVSPLCFFNGISLFPKASTPWFLVFAGTYISCVAHSMCEKFSLGGSFGTWWSAERMWMMRSVSSYLLGLLSVTMKQIGKAEVDFELTNKVNDEEQAERYAMGIFDFQGGGVLLFPLITVALLNLACLIGGIGRMVIEASYDALLAQVFLGALAVVASYPIIEGVFVRKDRGKIPISEILKPLMLSVVIMSSGYLIFSL</sequence>
<dbReference type="Pfam" id="PF03552">
    <property type="entry name" value="Cellulose_synt"/>
    <property type="match status" value="2"/>
</dbReference>
<keyword evidence="7" id="KW-0961">Cell wall biogenesis/degradation</keyword>